<keyword evidence="1" id="KW-0812">Transmembrane</keyword>
<feature type="transmembrane region" description="Helical" evidence="1">
    <location>
        <begin position="304"/>
        <end position="324"/>
    </location>
</feature>
<sequence>MALKKFADLTEREILAIAIASEEEDSRIYLSFSEELADRYPATSKVFVEMAEEEDGHRRQLLEIYQARFGRNLPPIRREDVGGYYSRRPTWLLKNLPLDMIRSQAEAMEKDAQRFYIQAAEAAKDVGVRKLLGDLALVERSHGEKANALSEAILTESAREEEGRTAHRFFVLQYVQPGLAGLMDGSVSTLAPLFAAAFATHSNFSTFLVGLAASLGAGISMGFAEALSDDGSITGRGAPIIRGAVCGFMTTLGGLGHSLPYLVPDSWPNAFWTATAIAAAVVFVELWAIAYIRARYMDTPFLKAVAQIVVGGVVVLLTGILIGGA</sequence>
<feature type="transmembrane region" description="Helical" evidence="1">
    <location>
        <begin position="178"/>
        <end position="198"/>
    </location>
</feature>
<dbReference type="EMBL" id="FYDG01000001">
    <property type="protein sequence ID" value="SNB60492.1"/>
    <property type="molecule type" value="Genomic_DNA"/>
</dbReference>
<feature type="transmembrane region" description="Helical" evidence="1">
    <location>
        <begin position="271"/>
        <end position="292"/>
    </location>
</feature>
<dbReference type="PIRSF" id="PIRSF035918">
    <property type="entry name" value="UCP035918_rubreryth_DUF125"/>
    <property type="match status" value="1"/>
</dbReference>
<evidence type="ECO:0000259" key="2">
    <source>
        <dbReference type="Pfam" id="PF02915"/>
    </source>
</evidence>
<dbReference type="InterPro" id="IPR012347">
    <property type="entry name" value="Ferritin-like"/>
</dbReference>
<feature type="transmembrane region" description="Helical" evidence="1">
    <location>
        <begin position="204"/>
        <end position="227"/>
    </location>
</feature>
<proteinExistence type="predicted"/>
<dbReference type="Pfam" id="PF02915">
    <property type="entry name" value="Rubrerythrin"/>
    <property type="match status" value="1"/>
</dbReference>
<dbReference type="InterPro" id="IPR003251">
    <property type="entry name" value="Rr_diiron-bd_dom"/>
</dbReference>
<feature type="transmembrane region" description="Helical" evidence="1">
    <location>
        <begin position="239"/>
        <end position="259"/>
    </location>
</feature>
<dbReference type="Proteomes" id="UP000198418">
    <property type="component" value="Unassembled WGS sequence"/>
</dbReference>
<keyword evidence="4" id="KW-1185">Reference proteome</keyword>
<evidence type="ECO:0000256" key="1">
    <source>
        <dbReference type="SAM" id="Phobius"/>
    </source>
</evidence>
<dbReference type="PANTHER" id="PTHR33531:SF10">
    <property type="entry name" value="BLR7895 PROTEIN"/>
    <property type="match status" value="1"/>
</dbReference>
<dbReference type="PANTHER" id="PTHR33531">
    <property type="entry name" value="RUBRERYTHRIN SUBFAMILY"/>
    <property type="match status" value="1"/>
</dbReference>
<feature type="domain" description="Rubrerythrin diiron-binding" evidence="2">
    <location>
        <begin position="13"/>
        <end position="149"/>
    </location>
</feature>
<dbReference type="AlphaFoldDB" id="A0A212QM85"/>
<organism evidence="3 4">
    <name type="scientific">Rhodoblastus acidophilus</name>
    <name type="common">Rhodopseudomonas acidophila</name>
    <dbReference type="NCBI Taxonomy" id="1074"/>
    <lineage>
        <taxon>Bacteria</taxon>
        <taxon>Pseudomonadati</taxon>
        <taxon>Pseudomonadota</taxon>
        <taxon>Alphaproteobacteria</taxon>
        <taxon>Hyphomicrobiales</taxon>
        <taxon>Rhodoblastaceae</taxon>
        <taxon>Rhodoblastus</taxon>
    </lineage>
</organism>
<dbReference type="CDD" id="cd01045">
    <property type="entry name" value="Ferritin_like_AB"/>
    <property type="match status" value="1"/>
</dbReference>
<protein>
    <submittedName>
        <fullName evidence="3">Rubrerythrin</fullName>
    </submittedName>
</protein>
<evidence type="ECO:0000313" key="3">
    <source>
        <dbReference type="EMBL" id="SNB60492.1"/>
    </source>
</evidence>
<dbReference type="Gene3D" id="1.20.1260.10">
    <property type="match status" value="1"/>
</dbReference>
<name>A0A212QM85_RHOAC</name>
<reference evidence="4" key="1">
    <citation type="submission" date="2017-06" db="EMBL/GenBank/DDBJ databases">
        <authorList>
            <person name="Varghese N."/>
            <person name="Submissions S."/>
        </authorList>
    </citation>
    <scope>NUCLEOTIDE SEQUENCE [LARGE SCALE GENOMIC DNA]</scope>
    <source>
        <strain evidence="4">DSM 137</strain>
    </source>
</reference>
<dbReference type="InterPro" id="IPR017040">
    <property type="entry name" value="UCP035918_rubreryth/DUF125"/>
</dbReference>
<dbReference type="GO" id="GO:0046872">
    <property type="term" value="F:metal ion binding"/>
    <property type="evidence" value="ECO:0007669"/>
    <property type="project" value="InterPro"/>
</dbReference>
<evidence type="ECO:0000313" key="4">
    <source>
        <dbReference type="Proteomes" id="UP000198418"/>
    </source>
</evidence>
<dbReference type="SUPFAM" id="SSF47240">
    <property type="entry name" value="Ferritin-like"/>
    <property type="match status" value="1"/>
</dbReference>
<keyword evidence="1" id="KW-0472">Membrane</keyword>
<dbReference type="InterPro" id="IPR009078">
    <property type="entry name" value="Ferritin-like_SF"/>
</dbReference>
<accession>A0A212QM85</accession>
<keyword evidence="1" id="KW-1133">Transmembrane helix</keyword>
<gene>
    <name evidence="3" type="ORF">SAMN06265338_101827</name>
</gene>
<dbReference type="GO" id="GO:0016491">
    <property type="term" value="F:oxidoreductase activity"/>
    <property type="evidence" value="ECO:0007669"/>
    <property type="project" value="InterPro"/>
</dbReference>
<dbReference type="NCBIfam" id="NF045676">
    <property type="entry name" value="FeExpMbfA"/>
    <property type="match status" value="1"/>
</dbReference>